<accession>A0ABP7FXF2</accession>
<keyword evidence="5 7" id="KW-1133">Transmembrane helix</keyword>
<feature type="transmembrane region" description="Helical" evidence="7">
    <location>
        <begin position="164"/>
        <end position="182"/>
    </location>
</feature>
<keyword evidence="10" id="KW-1185">Reference proteome</keyword>
<feature type="transmembrane region" description="Helical" evidence="7">
    <location>
        <begin position="124"/>
        <end position="143"/>
    </location>
</feature>
<dbReference type="Pfam" id="PF02397">
    <property type="entry name" value="Bac_transf"/>
    <property type="match status" value="1"/>
</dbReference>
<comment type="caution">
    <text evidence="9">The sequence shown here is derived from an EMBL/GenBank/DDBJ whole genome shotgun (WGS) entry which is preliminary data.</text>
</comment>
<evidence type="ECO:0000313" key="9">
    <source>
        <dbReference type="EMBL" id="GAA3750877.1"/>
    </source>
</evidence>
<dbReference type="Proteomes" id="UP001500540">
    <property type="component" value="Unassembled WGS sequence"/>
</dbReference>
<dbReference type="InterPro" id="IPR017475">
    <property type="entry name" value="EPS_sugar_tfrase"/>
</dbReference>
<sequence>MCGVRVATGEHWGLDMLRASVGEAVGVGAPQLRTANSAASPIRSVMDRVLAPPIAAPRLTLVVPRPVVTPRATAALERRQKWQRRYRRNLLLTDVAVVLVVSGIAALVQMLGVAGVDPLEAPVPYLRVHIITMAIWLLLLALFQTRAQQIIGHGTVEYRRVLHASGLAFGLLAIGFVLIQSQGIRTQLMVGLPVGIPAILLARWGWRRWLVRQRQIGECIPRALVVGRRSDVEYVARSARVVGITGYRVVGVTLDGDTARMITVDGQSFRAVGTLNTVAHVAEQLGADTVIVASTPDDPEYLKQLSWQLEGAAAELVLSSPLMDVAGPRMSLRPVEGLPLVQVTIPTFDGPRYAIKRAMDITIGSLALVGIGLLTPFIALAIKLDSEGAVFFRQERVGRDGQTFEMVKFRSMGVDAEARKADLLASNEGAGPLFKMKDDPRITRVGAFLRKYSLDELPQFWNVIKGDMSLVGPRPPLPSEVTTYDGHVFRRLYIRPGITGLWQVSGRSDLSWEDSVRLDLRYVENWSVTGDLMLICRTAVAVVHPNGSY</sequence>
<evidence type="ECO:0000256" key="2">
    <source>
        <dbReference type="ARBA" id="ARBA00006464"/>
    </source>
</evidence>
<evidence type="ECO:0000259" key="8">
    <source>
        <dbReference type="Pfam" id="PF02397"/>
    </source>
</evidence>
<reference evidence="10" key="1">
    <citation type="journal article" date="2019" name="Int. J. Syst. Evol. Microbiol.">
        <title>The Global Catalogue of Microorganisms (GCM) 10K type strain sequencing project: providing services to taxonomists for standard genome sequencing and annotation.</title>
        <authorList>
            <consortium name="The Broad Institute Genomics Platform"/>
            <consortium name="The Broad Institute Genome Sequencing Center for Infectious Disease"/>
            <person name="Wu L."/>
            <person name="Ma J."/>
        </authorList>
    </citation>
    <scope>NUCLEOTIDE SEQUENCE [LARGE SCALE GENOMIC DNA]</scope>
    <source>
        <strain evidence="10">JCM 16950</strain>
    </source>
</reference>
<dbReference type="InterPro" id="IPR003362">
    <property type="entry name" value="Bact_transf"/>
</dbReference>
<gene>
    <name evidence="9" type="ORF">GCM10022240_00160</name>
</gene>
<keyword evidence="4 7" id="KW-0812">Transmembrane</keyword>
<name>A0ABP7FXF2_9MICO</name>
<dbReference type="PANTHER" id="PTHR30576:SF10">
    <property type="entry name" value="SLL5057 PROTEIN"/>
    <property type="match status" value="1"/>
</dbReference>
<evidence type="ECO:0000256" key="3">
    <source>
        <dbReference type="ARBA" id="ARBA00022679"/>
    </source>
</evidence>
<evidence type="ECO:0000313" key="10">
    <source>
        <dbReference type="Proteomes" id="UP001500540"/>
    </source>
</evidence>
<protein>
    <submittedName>
        <fullName evidence="9">Sugar transferase</fullName>
    </submittedName>
</protein>
<evidence type="ECO:0000256" key="6">
    <source>
        <dbReference type="ARBA" id="ARBA00023136"/>
    </source>
</evidence>
<feature type="domain" description="Bacterial sugar transferase" evidence="8">
    <location>
        <begin position="356"/>
        <end position="543"/>
    </location>
</feature>
<dbReference type="NCBIfam" id="TIGR03025">
    <property type="entry name" value="EPS_sugtrans"/>
    <property type="match status" value="1"/>
</dbReference>
<comment type="subcellular location">
    <subcellularLocation>
        <location evidence="1">Membrane</location>
        <topology evidence="1">Multi-pass membrane protein</topology>
    </subcellularLocation>
</comment>
<comment type="similarity">
    <text evidence="2">Belongs to the bacterial sugar transferase family.</text>
</comment>
<feature type="transmembrane region" description="Helical" evidence="7">
    <location>
        <begin position="89"/>
        <end position="112"/>
    </location>
</feature>
<evidence type="ECO:0000256" key="7">
    <source>
        <dbReference type="SAM" id="Phobius"/>
    </source>
</evidence>
<evidence type="ECO:0000256" key="5">
    <source>
        <dbReference type="ARBA" id="ARBA00022989"/>
    </source>
</evidence>
<feature type="transmembrane region" description="Helical" evidence="7">
    <location>
        <begin position="361"/>
        <end position="382"/>
    </location>
</feature>
<evidence type="ECO:0000256" key="4">
    <source>
        <dbReference type="ARBA" id="ARBA00022692"/>
    </source>
</evidence>
<keyword evidence="6 7" id="KW-0472">Membrane</keyword>
<organism evidence="9 10">
    <name type="scientific">Microbacterium kribbense</name>
    <dbReference type="NCBI Taxonomy" id="433645"/>
    <lineage>
        <taxon>Bacteria</taxon>
        <taxon>Bacillati</taxon>
        <taxon>Actinomycetota</taxon>
        <taxon>Actinomycetes</taxon>
        <taxon>Micrococcales</taxon>
        <taxon>Microbacteriaceae</taxon>
        <taxon>Microbacterium</taxon>
    </lineage>
</organism>
<dbReference type="EMBL" id="BAABAF010000001">
    <property type="protein sequence ID" value="GAA3750877.1"/>
    <property type="molecule type" value="Genomic_DNA"/>
</dbReference>
<dbReference type="GO" id="GO:0016740">
    <property type="term" value="F:transferase activity"/>
    <property type="evidence" value="ECO:0007669"/>
    <property type="project" value="UniProtKB-KW"/>
</dbReference>
<proteinExistence type="inferred from homology"/>
<dbReference type="PANTHER" id="PTHR30576">
    <property type="entry name" value="COLANIC BIOSYNTHESIS UDP-GLUCOSE LIPID CARRIER TRANSFERASE"/>
    <property type="match status" value="1"/>
</dbReference>
<evidence type="ECO:0000256" key="1">
    <source>
        <dbReference type="ARBA" id="ARBA00004141"/>
    </source>
</evidence>
<feature type="transmembrane region" description="Helical" evidence="7">
    <location>
        <begin position="188"/>
        <end position="206"/>
    </location>
</feature>
<keyword evidence="3 9" id="KW-0808">Transferase</keyword>